<dbReference type="InterPro" id="IPR046886">
    <property type="entry name" value="RsmE_MTase_dom"/>
</dbReference>
<comment type="catalytic activity">
    <reaction evidence="11 12">
        <text>uridine(1498) in 16S rRNA + S-adenosyl-L-methionine = N(3)-methyluridine(1498) in 16S rRNA + S-adenosyl-L-homocysteine + H(+)</text>
        <dbReference type="Rhea" id="RHEA:42920"/>
        <dbReference type="Rhea" id="RHEA-COMP:10283"/>
        <dbReference type="Rhea" id="RHEA-COMP:10284"/>
        <dbReference type="ChEBI" id="CHEBI:15378"/>
        <dbReference type="ChEBI" id="CHEBI:57856"/>
        <dbReference type="ChEBI" id="CHEBI:59789"/>
        <dbReference type="ChEBI" id="CHEBI:65315"/>
        <dbReference type="ChEBI" id="CHEBI:74502"/>
        <dbReference type="EC" id="2.1.1.193"/>
    </reaction>
</comment>
<name>A0A4R8H032_9FIRM</name>
<evidence type="ECO:0000256" key="12">
    <source>
        <dbReference type="PIRNR" id="PIRNR015601"/>
    </source>
</evidence>
<evidence type="ECO:0000256" key="7">
    <source>
        <dbReference type="ARBA" id="ARBA00022603"/>
    </source>
</evidence>
<dbReference type="Gene3D" id="3.40.1280.10">
    <property type="match status" value="1"/>
</dbReference>
<dbReference type="PANTHER" id="PTHR30027:SF3">
    <property type="entry name" value="16S RRNA (URACIL(1498)-N(3))-METHYLTRANSFERASE"/>
    <property type="match status" value="1"/>
</dbReference>
<protein>
    <recommendedName>
        <fullName evidence="4 12">Ribosomal RNA small subunit methyltransferase E</fullName>
        <ecNumber evidence="3 12">2.1.1.193</ecNumber>
    </recommendedName>
</protein>
<keyword evidence="9 12" id="KW-0949">S-adenosyl-L-methionine</keyword>
<dbReference type="GO" id="GO:0005737">
    <property type="term" value="C:cytoplasm"/>
    <property type="evidence" value="ECO:0007669"/>
    <property type="project" value="UniProtKB-SubCell"/>
</dbReference>
<dbReference type="SUPFAM" id="SSF88697">
    <property type="entry name" value="PUA domain-like"/>
    <property type="match status" value="1"/>
</dbReference>
<feature type="domain" description="Ribosomal RNA small subunit methyltransferase E PUA-like" evidence="14">
    <location>
        <begin position="18"/>
        <end position="65"/>
    </location>
</feature>
<dbReference type="NCBIfam" id="TIGR00046">
    <property type="entry name" value="RsmE family RNA methyltransferase"/>
    <property type="match status" value="1"/>
</dbReference>
<dbReference type="InterPro" id="IPR046887">
    <property type="entry name" value="RsmE_PUA-like"/>
</dbReference>
<dbReference type="RefSeq" id="WP_134117121.1">
    <property type="nucleotide sequence ID" value="NZ_SOEG01000016.1"/>
</dbReference>
<dbReference type="PIRSF" id="PIRSF015601">
    <property type="entry name" value="MTase_slr0722"/>
    <property type="match status" value="1"/>
</dbReference>
<dbReference type="Pfam" id="PF20260">
    <property type="entry name" value="PUA_4"/>
    <property type="match status" value="1"/>
</dbReference>
<comment type="subcellular location">
    <subcellularLocation>
        <location evidence="1 12">Cytoplasm</location>
    </subcellularLocation>
</comment>
<evidence type="ECO:0000256" key="11">
    <source>
        <dbReference type="ARBA" id="ARBA00047944"/>
    </source>
</evidence>
<evidence type="ECO:0000256" key="10">
    <source>
        <dbReference type="ARBA" id="ARBA00025699"/>
    </source>
</evidence>
<dbReference type="InterPro" id="IPR029028">
    <property type="entry name" value="Alpha/beta_knot_MTases"/>
</dbReference>
<dbReference type="Gene3D" id="2.40.240.20">
    <property type="entry name" value="Hypothetical PUA domain-like, domain 1"/>
    <property type="match status" value="1"/>
</dbReference>
<dbReference type="STRING" id="926561.GCA_000379025_00588"/>
<keyword evidence="6 12" id="KW-0698">rRNA processing</keyword>
<keyword evidence="7 12" id="KW-0489">Methyltransferase</keyword>
<dbReference type="InterPro" id="IPR015947">
    <property type="entry name" value="PUA-like_sf"/>
</dbReference>
<keyword evidence="16" id="KW-1185">Reference proteome</keyword>
<gene>
    <name evidence="15" type="ORF">C7959_11649</name>
</gene>
<evidence type="ECO:0000256" key="3">
    <source>
        <dbReference type="ARBA" id="ARBA00012328"/>
    </source>
</evidence>
<dbReference type="Proteomes" id="UP000295832">
    <property type="component" value="Unassembled WGS sequence"/>
</dbReference>
<dbReference type="PANTHER" id="PTHR30027">
    <property type="entry name" value="RIBOSOMAL RNA SMALL SUBUNIT METHYLTRANSFERASE E"/>
    <property type="match status" value="1"/>
</dbReference>
<evidence type="ECO:0000313" key="15">
    <source>
        <dbReference type="EMBL" id="TDX51071.1"/>
    </source>
</evidence>
<comment type="function">
    <text evidence="10 12">Specifically methylates the N3 position of the uracil ring of uridine 1498 (m3U1498) in 16S rRNA. Acts on the fully assembled 30S ribosomal subunit.</text>
</comment>
<keyword evidence="8 12" id="KW-0808">Transferase</keyword>
<dbReference type="Pfam" id="PF04452">
    <property type="entry name" value="Methyltrans_RNA"/>
    <property type="match status" value="1"/>
</dbReference>
<evidence type="ECO:0000256" key="4">
    <source>
        <dbReference type="ARBA" id="ARBA00013673"/>
    </source>
</evidence>
<evidence type="ECO:0000256" key="8">
    <source>
        <dbReference type="ARBA" id="ARBA00022679"/>
    </source>
</evidence>
<dbReference type="EC" id="2.1.1.193" evidence="3 12"/>
<evidence type="ECO:0000256" key="5">
    <source>
        <dbReference type="ARBA" id="ARBA00022490"/>
    </source>
</evidence>
<dbReference type="EMBL" id="SOEG01000016">
    <property type="protein sequence ID" value="TDX51071.1"/>
    <property type="molecule type" value="Genomic_DNA"/>
</dbReference>
<reference evidence="15 16" key="1">
    <citation type="submission" date="2019-03" db="EMBL/GenBank/DDBJ databases">
        <title>Subsurface microbial communities from deep shales in Ohio and West Virginia, USA.</title>
        <authorList>
            <person name="Wrighton K."/>
        </authorList>
    </citation>
    <scope>NUCLEOTIDE SEQUENCE [LARGE SCALE GENOMIC DNA]</scope>
    <source>
        <strain evidence="15 16">MSL 6dP</strain>
    </source>
</reference>
<organism evidence="15 16">
    <name type="scientific">Orenia marismortui</name>
    <dbReference type="NCBI Taxonomy" id="46469"/>
    <lineage>
        <taxon>Bacteria</taxon>
        <taxon>Bacillati</taxon>
        <taxon>Bacillota</taxon>
        <taxon>Clostridia</taxon>
        <taxon>Halanaerobiales</taxon>
        <taxon>Halobacteroidaceae</taxon>
        <taxon>Orenia</taxon>
    </lineage>
</organism>
<sequence length="246" mass="27851">MHHFFVKPKDINDGIITITGKDVKHITRSLRLDISDEISVADGESNKYLTEIIDISEEFVRAKIIKEFEVKVESNIEVTLVQGLPKSKKMDLITQKCTELGIREIIPVDTKRTVVNLKPKKAERRQQRWQKIAREAAKQSGRAIIPIIKDLMTFKDILSLASKYDLVLMPWEDEQSTKLKEVLTDNQEVNKIMIIIGPEGGFSKQEVELAKEEGIKPVTLGPRILRTETAGIATLSMILYELGDLG</sequence>
<dbReference type="InterPro" id="IPR029026">
    <property type="entry name" value="tRNA_m1G_MTases_N"/>
</dbReference>
<evidence type="ECO:0000256" key="1">
    <source>
        <dbReference type="ARBA" id="ARBA00004496"/>
    </source>
</evidence>
<dbReference type="AlphaFoldDB" id="A0A4R8H032"/>
<accession>A0A4R8H032</accession>
<feature type="domain" description="Ribosomal RNA small subunit methyltransferase E methyltransferase" evidence="13">
    <location>
        <begin position="73"/>
        <end position="238"/>
    </location>
</feature>
<evidence type="ECO:0000256" key="2">
    <source>
        <dbReference type="ARBA" id="ARBA00005528"/>
    </source>
</evidence>
<evidence type="ECO:0000313" key="16">
    <source>
        <dbReference type="Proteomes" id="UP000295832"/>
    </source>
</evidence>
<evidence type="ECO:0000259" key="14">
    <source>
        <dbReference type="Pfam" id="PF20260"/>
    </source>
</evidence>
<comment type="similarity">
    <text evidence="2 12">Belongs to the RNA methyltransferase RsmE family.</text>
</comment>
<dbReference type="GO" id="GO:0070042">
    <property type="term" value="F:rRNA (uridine-N3-)-methyltransferase activity"/>
    <property type="evidence" value="ECO:0007669"/>
    <property type="project" value="TreeGrafter"/>
</dbReference>
<evidence type="ECO:0000259" key="13">
    <source>
        <dbReference type="Pfam" id="PF04452"/>
    </source>
</evidence>
<evidence type="ECO:0000256" key="9">
    <source>
        <dbReference type="ARBA" id="ARBA00022691"/>
    </source>
</evidence>
<dbReference type="NCBIfam" id="NF008692">
    <property type="entry name" value="PRK11713.1-5"/>
    <property type="match status" value="1"/>
</dbReference>
<dbReference type="SUPFAM" id="SSF75217">
    <property type="entry name" value="alpha/beta knot"/>
    <property type="match status" value="1"/>
</dbReference>
<comment type="caution">
    <text evidence="15">The sequence shown here is derived from an EMBL/GenBank/DDBJ whole genome shotgun (WGS) entry which is preliminary data.</text>
</comment>
<dbReference type="GO" id="GO:0070475">
    <property type="term" value="P:rRNA base methylation"/>
    <property type="evidence" value="ECO:0007669"/>
    <property type="project" value="TreeGrafter"/>
</dbReference>
<proteinExistence type="inferred from homology"/>
<keyword evidence="5 12" id="KW-0963">Cytoplasm</keyword>
<evidence type="ECO:0000256" key="6">
    <source>
        <dbReference type="ARBA" id="ARBA00022552"/>
    </source>
</evidence>
<dbReference type="CDD" id="cd18084">
    <property type="entry name" value="RsmE-like"/>
    <property type="match status" value="1"/>
</dbReference>
<dbReference type="InterPro" id="IPR006700">
    <property type="entry name" value="RsmE"/>
</dbReference>